<dbReference type="Proteomes" id="UP000070539">
    <property type="component" value="Unassembled WGS sequence"/>
</dbReference>
<evidence type="ECO:0000313" key="2">
    <source>
        <dbReference type="Proteomes" id="UP000070539"/>
    </source>
</evidence>
<dbReference type="AlphaFoldDB" id="A0A136WEW4"/>
<organism evidence="1 2">
    <name type="scientific">Anaerotignum neopropionicum</name>
    <dbReference type="NCBI Taxonomy" id="36847"/>
    <lineage>
        <taxon>Bacteria</taxon>
        <taxon>Bacillati</taxon>
        <taxon>Bacillota</taxon>
        <taxon>Clostridia</taxon>
        <taxon>Lachnospirales</taxon>
        <taxon>Anaerotignaceae</taxon>
        <taxon>Anaerotignum</taxon>
    </lineage>
</organism>
<accession>A0A136WEW4</accession>
<reference evidence="1 2" key="1">
    <citation type="submission" date="2016-01" db="EMBL/GenBank/DDBJ databases">
        <title>Genome sequence of Clostridium neopropionicum X4, DSM-3847.</title>
        <authorList>
            <person name="Poehlein A."/>
            <person name="Beck M.H."/>
            <person name="Bengelsdorf F.R."/>
            <person name="Daniel R."/>
            <person name="Duerre P."/>
        </authorList>
    </citation>
    <scope>NUCLEOTIDE SEQUENCE [LARGE SCALE GENOMIC DNA]</scope>
    <source>
        <strain evidence="1 2">DSM-3847</strain>
    </source>
</reference>
<sequence>MFEVGIKVHGMMDKKQKKPIRKLLFTLSGKLKAACLDAMTKNGNGLSCLERDVF</sequence>
<gene>
    <name evidence="1" type="ORF">CLNEO_15590</name>
</gene>
<protein>
    <submittedName>
        <fullName evidence="1">Uncharacterized protein</fullName>
    </submittedName>
</protein>
<proteinExistence type="predicted"/>
<keyword evidence="2" id="KW-1185">Reference proteome</keyword>
<name>A0A136WEW4_9FIRM</name>
<evidence type="ECO:0000313" key="1">
    <source>
        <dbReference type="EMBL" id="KXL53017.1"/>
    </source>
</evidence>
<comment type="caution">
    <text evidence="1">The sequence shown here is derived from an EMBL/GenBank/DDBJ whole genome shotgun (WGS) entry which is preliminary data.</text>
</comment>
<dbReference type="EMBL" id="LRVM01000004">
    <property type="protein sequence ID" value="KXL53017.1"/>
    <property type="molecule type" value="Genomic_DNA"/>
</dbReference>